<dbReference type="Proteomes" id="UP001153292">
    <property type="component" value="Chromosome 5"/>
</dbReference>
<sequence length="381" mass="43366">MENFENGATINSKVKLSPKFTAPESSRSSSSRSTSNFDSQSSHRSPRRRRRHRRRRHSVSRLKKLEKVVKDLATSVSALHARNRENSELRESDADVLSLFAPDDLVDNSDQQIDLPCSNLNFKQETTLKSSGAKTSDAHAEMLLKLQHFDNDDWCQVRFTEAQKRYLSSPGFIELESNDMLKRFERNKSLAATEKTLAALCHGLIIQNEHLQQGFLNLVSWMESHQQITANLDLLQIVCGCRADIIQQRRDSLLHYVKDKYVKECLWKIPPTLENLFDDKRFSECVTKNGGVDKVFMQSTNVPPGSLSSKKALAQRASQGRSRKPFDSSHSRVHVTSGPSTSTATFAPPVQGKKRRAEPFRSKGDKYYKNQQGKRSQRRND</sequence>
<reference evidence="2" key="1">
    <citation type="submission" date="2021-12" db="EMBL/GenBank/DDBJ databases">
        <authorList>
            <person name="King R."/>
        </authorList>
    </citation>
    <scope>NUCLEOTIDE SEQUENCE</scope>
</reference>
<feature type="compositionally biased region" description="Low complexity" evidence="1">
    <location>
        <begin position="25"/>
        <end position="43"/>
    </location>
</feature>
<feature type="compositionally biased region" description="Basic and acidic residues" evidence="1">
    <location>
        <begin position="357"/>
        <end position="368"/>
    </location>
</feature>
<gene>
    <name evidence="2" type="ORF">CHILSU_LOCUS9451</name>
</gene>
<feature type="compositionally biased region" description="Basic residues" evidence="1">
    <location>
        <begin position="44"/>
        <end position="62"/>
    </location>
</feature>
<feature type="compositionally biased region" description="Polar residues" evidence="1">
    <location>
        <begin position="1"/>
        <end position="14"/>
    </location>
</feature>
<feature type="region of interest" description="Disordered" evidence="1">
    <location>
        <begin position="297"/>
        <end position="381"/>
    </location>
</feature>
<feature type="compositionally biased region" description="Polar residues" evidence="1">
    <location>
        <begin position="297"/>
        <end position="309"/>
    </location>
</feature>
<proteinExistence type="predicted"/>
<name>A0ABN8BAA1_CHISP</name>
<dbReference type="EMBL" id="OU963898">
    <property type="protein sequence ID" value="CAH0406080.1"/>
    <property type="molecule type" value="Genomic_DNA"/>
</dbReference>
<evidence type="ECO:0000313" key="3">
    <source>
        <dbReference type="Proteomes" id="UP001153292"/>
    </source>
</evidence>
<organism evidence="2 3">
    <name type="scientific">Chilo suppressalis</name>
    <name type="common">Asiatic rice borer moth</name>
    <dbReference type="NCBI Taxonomy" id="168631"/>
    <lineage>
        <taxon>Eukaryota</taxon>
        <taxon>Metazoa</taxon>
        <taxon>Ecdysozoa</taxon>
        <taxon>Arthropoda</taxon>
        <taxon>Hexapoda</taxon>
        <taxon>Insecta</taxon>
        <taxon>Pterygota</taxon>
        <taxon>Neoptera</taxon>
        <taxon>Endopterygota</taxon>
        <taxon>Lepidoptera</taxon>
        <taxon>Glossata</taxon>
        <taxon>Ditrysia</taxon>
        <taxon>Pyraloidea</taxon>
        <taxon>Crambidae</taxon>
        <taxon>Crambinae</taxon>
        <taxon>Chilo</taxon>
    </lineage>
</organism>
<accession>A0ABN8BAA1</accession>
<keyword evidence="3" id="KW-1185">Reference proteome</keyword>
<feature type="region of interest" description="Disordered" evidence="1">
    <location>
        <begin position="1"/>
        <end position="62"/>
    </location>
</feature>
<evidence type="ECO:0000256" key="1">
    <source>
        <dbReference type="SAM" id="MobiDB-lite"/>
    </source>
</evidence>
<evidence type="ECO:0000313" key="2">
    <source>
        <dbReference type="EMBL" id="CAH0406080.1"/>
    </source>
</evidence>
<protein>
    <submittedName>
        <fullName evidence="2">Uncharacterized protein</fullName>
    </submittedName>
</protein>